<dbReference type="HOGENOM" id="CLU_2097515_0_0_1"/>
<dbReference type="AlphaFoldDB" id="R0M8D0"/>
<sequence>MLHKILLTKAKAYNRILSSSEQYFSHFVSLSLIICKVEMRVACEKIILLKHSKTLQILSITRSSKLSSHKYNLMKLNENLSNNIFKKIKKEITFEKLLSTLEINILDNKQSSRDFT</sequence>
<name>R0M8D0_NOSB1</name>
<dbReference type="VEuPathDB" id="MicrosporidiaDB:NBO_32g0014"/>
<evidence type="ECO:0000313" key="1">
    <source>
        <dbReference type="EMBL" id="EOB14239.1"/>
    </source>
</evidence>
<reference evidence="1 2" key="1">
    <citation type="journal article" date="2013" name="BMC Genomics">
        <title>Comparative genomics of parasitic silkworm microsporidia reveal an association between genome expansion and host adaptation.</title>
        <authorList>
            <person name="Pan G."/>
            <person name="Xu J."/>
            <person name="Li T."/>
            <person name="Xia Q."/>
            <person name="Liu S.L."/>
            <person name="Zhang G."/>
            <person name="Li S."/>
            <person name="Li C."/>
            <person name="Liu H."/>
            <person name="Yang L."/>
            <person name="Liu T."/>
            <person name="Zhang X."/>
            <person name="Wu Z."/>
            <person name="Fan W."/>
            <person name="Dang X."/>
            <person name="Xiang H."/>
            <person name="Tao M."/>
            <person name="Li Y."/>
            <person name="Hu J."/>
            <person name="Li Z."/>
            <person name="Lin L."/>
            <person name="Luo J."/>
            <person name="Geng L."/>
            <person name="Wang L."/>
            <person name="Long M."/>
            <person name="Wan Y."/>
            <person name="He N."/>
            <person name="Zhang Z."/>
            <person name="Lu C."/>
            <person name="Keeling P.J."/>
            <person name="Wang J."/>
            <person name="Xiang Z."/>
            <person name="Zhou Z."/>
        </authorList>
    </citation>
    <scope>NUCLEOTIDE SEQUENCE [LARGE SCALE GENOMIC DNA]</scope>
    <source>
        <strain evidence="2">CQ1 / CVCC 102059</strain>
    </source>
</reference>
<organism evidence="1 2">
    <name type="scientific">Nosema bombycis (strain CQ1 / CVCC 102059)</name>
    <name type="common">Microsporidian parasite</name>
    <name type="synonym">Pebrine of silkworm</name>
    <dbReference type="NCBI Taxonomy" id="578461"/>
    <lineage>
        <taxon>Eukaryota</taxon>
        <taxon>Fungi</taxon>
        <taxon>Fungi incertae sedis</taxon>
        <taxon>Microsporidia</taxon>
        <taxon>Nosematidae</taxon>
        <taxon>Nosema</taxon>
    </lineage>
</organism>
<keyword evidence="2" id="KW-1185">Reference proteome</keyword>
<dbReference type="EMBL" id="KB908940">
    <property type="protein sequence ID" value="EOB14239.1"/>
    <property type="molecule type" value="Genomic_DNA"/>
</dbReference>
<protein>
    <submittedName>
        <fullName evidence="1">Uncharacterized protein</fullName>
    </submittedName>
</protein>
<gene>
    <name evidence="1" type="ORF">NBO_32g0014</name>
</gene>
<proteinExistence type="predicted"/>
<dbReference type="Proteomes" id="UP000016927">
    <property type="component" value="Unassembled WGS sequence"/>
</dbReference>
<evidence type="ECO:0000313" key="2">
    <source>
        <dbReference type="Proteomes" id="UP000016927"/>
    </source>
</evidence>
<accession>R0M8D0</accession>